<accession>A0ABD0LEQ7</accession>
<keyword evidence="5" id="KW-0677">Repeat</keyword>
<keyword evidence="9" id="KW-0325">Glycoprotein</keyword>
<sequence length="428" mass="47745">MDCVSAEHAHIRVLDSAWGVGRVCLKPHMRYKDPGSTTKDADCECVEGFHFENEDQRACVPNRPCGKGYGQGSYGVCVKCIDQHMYSDTNDKTQKCKPLTNCEKQSRCTITKSNGTFDNICGPKVADVKSCDDPQPPASQASSDIRTYIIAGGVVGSILLIVFILLIIFIVRRYSYQRRKYAQKPLSPDQLEELKQKILKECERESALCKKVLSKSVFVVEERIERQIWTLAQEMYRSHPVQESQHKYAVNGYLQEWKSWRGENKEAVAELFRCLRQCKRDDIVYEICNGLRHDVGYEADLEAQLEEEGACNKAKHNLMDELMYAFCPCAQKKSGDEKPRPKTKIATPEKEKDKEAAAKLLDGTPPRDPDVTPHDAGAIYRSRASPSAPVIDDCNANNQGVVFVSGGGGAGAGPGVHRQYSQPVQATS</sequence>
<evidence type="ECO:0000256" key="6">
    <source>
        <dbReference type="ARBA" id="ARBA00022777"/>
    </source>
</evidence>
<dbReference type="EMBL" id="JACVVK020000054">
    <property type="protein sequence ID" value="KAK7497929.1"/>
    <property type="molecule type" value="Genomic_DNA"/>
</dbReference>
<gene>
    <name evidence="12" type="ORF">BaRGS_00010800</name>
</gene>
<keyword evidence="8" id="KW-1015">Disulfide bond</keyword>
<dbReference type="GO" id="GO:0006915">
    <property type="term" value="P:apoptotic process"/>
    <property type="evidence" value="ECO:0007669"/>
    <property type="project" value="UniProtKB-KW"/>
</dbReference>
<keyword evidence="6" id="KW-0418">Kinase</keyword>
<feature type="compositionally biased region" description="Polar residues" evidence="10">
    <location>
        <begin position="419"/>
        <end position="428"/>
    </location>
</feature>
<organism evidence="12 13">
    <name type="scientific">Batillaria attramentaria</name>
    <dbReference type="NCBI Taxonomy" id="370345"/>
    <lineage>
        <taxon>Eukaryota</taxon>
        <taxon>Metazoa</taxon>
        <taxon>Spiralia</taxon>
        <taxon>Lophotrochozoa</taxon>
        <taxon>Mollusca</taxon>
        <taxon>Gastropoda</taxon>
        <taxon>Caenogastropoda</taxon>
        <taxon>Sorbeoconcha</taxon>
        <taxon>Cerithioidea</taxon>
        <taxon>Batillariidae</taxon>
        <taxon>Batillaria</taxon>
    </lineage>
</organism>
<evidence type="ECO:0000256" key="7">
    <source>
        <dbReference type="ARBA" id="ARBA00023137"/>
    </source>
</evidence>
<evidence type="ECO:0000256" key="9">
    <source>
        <dbReference type="ARBA" id="ARBA00023180"/>
    </source>
</evidence>
<feature type="transmembrane region" description="Helical" evidence="11">
    <location>
        <begin position="148"/>
        <end position="171"/>
    </location>
</feature>
<dbReference type="Gene3D" id="6.10.250.2930">
    <property type="match status" value="1"/>
</dbReference>
<feature type="region of interest" description="Disordered" evidence="10">
    <location>
        <begin position="407"/>
        <end position="428"/>
    </location>
</feature>
<evidence type="ECO:0000256" key="11">
    <source>
        <dbReference type="SAM" id="Phobius"/>
    </source>
</evidence>
<reference evidence="12 13" key="1">
    <citation type="journal article" date="2023" name="Sci. Data">
        <title>Genome assembly of the Korean intertidal mud-creeper Batillaria attramentaria.</title>
        <authorList>
            <person name="Patra A.K."/>
            <person name="Ho P.T."/>
            <person name="Jun S."/>
            <person name="Lee S.J."/>
            <person name="Kim Y."/>
            <person name="Won Y.J."/>
        </authorList>
    </citation>
    <scope>NUCLEOTIDE SEQUENCE [LARGE SCALE GENOMIC DNA]</scope>
    <source>
        <strain evidence="12">Wonlab-2016</strain>
    </source>
</reference>
<dbReference type="Gene3D" id="2.10.50.10">
    <property type="entry name" value="Tumor Necrosis Factor Receptor, subunit A, domain 2"/>
    <property type="match status" value="1"/>
</dbReference>
<dbReference type="GO" id="GO:0004714">
    <property type="term" value="F:transmembrane receptor protein tyrosine kinase activity"/>
    <property type="evidence" value="ECO:0007669"/>
    <property type="project" value="UniProtKB-EC"/>
</dbReference>
<keyword evidence="11" id="KW-1133">Transmembrane helix</keyword>
<evidence type="ECO:0000256" key="8">
    <source>
        <dbReference type="ARBA" id="ARBA00023157"/>
    </source>
</evidence>
<feature type="region of interest" description="Disordered" evidence="10">
    <location>
        <begin position="332"/>
        <end position="353"/>
    </location>
</feature>
<comment type="caution">
    <text evidence="12">The sequence shown here is derived from an EMBL/GenBank/DDBJ whole genome shotgun (WGS) entry which is preliminary data.</text>
</comment>
<evidence type="ECO:0000313" key="13">
    <source>
        <dbReference type="Proteomes" id="UP001519460"/>
    </source>
</evidence>
<keyword evidence="11" id="KW-0472">Membrane</keyword>
<dbReference type="EC" id="2.7.10.1" evidence="1"/>
<dbReference type="PANTHER" id="PTHR23097">
    <property type="entry name" value="TUMOR NECROSIS FACTOR RECEPTOR SUPERFAMILY MEMBER"/>
    <property type="match status" value="1"/>
</dbReference>
<evidence type="ECO:0000256" key="2">
    <source>
        <dbReference type="ARBA" id="ARBA00022679"/>
    </source>
</evidence>
<evidence type="ECO:0000256" key="10">
    <source>
        <dbReference type="SAM" id="MobiDB-lite"/>
    </source>
</evidence>
<dbReference type="InterPro" id="IPR052459">
    <property type="entry name" value="TNFRSF_decoy_receptor"/>
</dbReference>
<name>A0ABD0LEQ7_9CAEN</name>
<dbReference type="Proteomes" id="UP001519460">
    <property type="component" value="Unassembled WGS sequence"/>
</dbReference>
<keyword evidence="13" id="KW-1185">Reference proteome</keyword>
<evidence type="ECO:0000256" key="1">
    <source>
        <dbReference type="ARBA" id="ARBA00011902"/>
    </source>
</evidence>
<dbReference type="AlphaFoldDB" id="A0ABD0LEQ7"/>
<keyword evidence="2" id="KW-0808">Transferase</keyword>
<keyword evidence="3" id="KW-0053">Apoptosis</keyword>
<evidence type="ECO:0000256" key="5">
    <source>
        <dbReference type="ARBA" id="ARBA00022737"/>
    </source>
</evidence>
<proteinExistence type="predicted"/>
<protein>
    <recommendedName>
        <fullName evidence="1">receptor protein-tyrosine kinase</fullName>
        <ecNumber evidence="1">2.7.10.1</ecNumber>
    </recommendedName>
</protein>
<keyword evidence="11" id="KW-0812">Transmembrane</keyword>
<evidence type="ECO:0000313" key="12">
    <source>
        <dbReference type="EMBL" id="KAK7497929.1"/>
    </source>
</evidence>
<evidence type="ECO:0000256" key="4">
    <source>
        <dbReference type="ARBA" id="ARBA00022729"/>
    </source>
</evidence>
<dbReference type="InterPro" id="IPR044912">
    <property type="entry name" value="Egfr_JX_dom"/>
</dbReference>
<keyword evidence="4" id="KW-0732">Signal</keyword>
<evidence type="ECO:0000256" key="3">
    <source>
        <dbReference type="ARBA" id="ARBA00022703"/>
    </source>
</evidence>
<dbReference type="PANTHER" id="PTHR23097:SF181">
    <property type="entry name" value="CASPASE-8-LIKE"/>
    <property type="match status" value="1"/>
</dbReference>
<keyword evidence="7" id="KW-0829">Tyrosine-protein kinase</keyword>